<sequence>MADTVSRAGGPKQVLQMGIMGYVIALGVALLLLPLLPIFIALKLIDVLRRPRSPEPA</sequence>
<accession>A0AAE3ICS2</accession>
<keyword evidence="1" id="KW-0812">Transmembrane</keyword>
<dbReference type="Proteomes" id="UP001208186">
    <property type="component" value="Unassembled WGS sequence"/>
</dbReference>
<keyword evidence="1" id="KW-0472">Membrane</keyword>
<reference evidence="3" key="1">
    <citation type="submission" date="2023-02" db="EMBL/GenBank/DDBJ databases">
        <title>Enrichment on poylsaccharides allowed isolation of novel metabolic and taxonomic groups of Haloarchaea.</title>
        <authorList>
            <person name="Sorokin D.Y."/>
            <person name="Elcheninov A.G."/>
            <person name="Khizhniak T.V."/>
            <person name="Kolganova T.V."/>
            <person name="Kublanov I.V."/>
        </authorList>
    </citation>
    <scope>NUCLEOTIDE SEQUENCE</scope>
    <source>
        <strain evidence="2 4">HArc-curdl5-1</strain>
        <strain evidence="3">HArc-curdl7</strain>
    </source>
</reference>
<dbReference type="EMBL" id="JAOPKC010000002">
    <property type="protein sequence ID" value="MCU4717123.1"/>
    <property type="molecule type" value="Genomic_DNA"/>
</dbReference>
<evidence type="ECO:0000256" key="1">
    <source>
        <dbReference type="SAM" id="Phobius"/>
    </source>
</evidence>
<evidence type="ECO:0000313" key="5">
    <source>
        <dbReference type="Proteomes" id="UP001209746"/>
    </source>
</evidence>
<feature type="transmembrane region" description="Helical" evidence="1">
    <location>
        <begin position="20"/>
        <end position="42"/>
    </location>
</feature>
<keyword evidence="1" id="KW-1133">Transmembrane helix</keyword>
<keyword evidence="4" id="KW-1185">Reference proteome</keyword>
<protein>
    <submittedName>
        <fullName evidence="3">Uncharacterized protein</fullName>
    </submittedName>
</protein>
<name>A0AAE3ICS2_9EURY</name>
<dbReference type="AlphaFoldDB" id="A0AAE3ICS2"/>
<evidence type="ECO:0000313" key="2">
    <source>
        <dbReference type="EMBL" id="MCU4717123.1"/>
    </source>
</evidence>
<gene>
    <name evidence="3" type="ORF">OB914_03545</name>
    <name evidence="2" type="ORF">OB916_03470</name>
</gene>
<dbReference type="RefSeq" id="WP_315907894.1">
    <property type="nucleotide sequence ID" value="NZ_JAOPKC010000002.1"/>
</dbReference>
<dbReference type="EMBL" id="JAOPKD010000002">
    <property type="protein sequence ID" value="MCU4726050.1"/>
    <property type="molecule type" value="Genomic_DNA"/>
</dbReference>
<proteinExistence type="predicted"/>
<evidence type="ECO:0000313" key="4">
    <source>
        <dbReference type="Proteomes" id="UP001208186"/>
    </source>
</evidence>
<organism evidence="3 5">
    <name type="scientific">Halapricum hydrolyticum</name>
    <dbReference type="NCBI Taxonomy" id="2979991"/>
    <lineage>
        <taxon>Archaea</taxon>
        <taxon>Methanobacteriati</taxon>
        <taxon>Methanobacteriota</taxon>
        <taxon>Stenosarchaea group</taxon>
        <taxon>Halobacteria</taxon>
        <taxon>Halobacteriales</taxon>
        <taxon>Haloarculaceae</taxon>
        <taxon>Halapricum</taxon>
    </lineage>
</organism>
<dbReference type="Proteomes" id="UP001209746">
    <property type="component" value="Unassembled WGS sequence"/>
</dbReference>
<comment type="caution">
    <text evidence="3">The sequence shown here is derived from an EMBL/GenBank/DDBJ whole genome shotgun (WGS) entry which is preliminary data.</text>
</comment>
<evidence type="ECO:0000313" key="3">
    <source>
        <dbReference type="EMBL" id="MCU4726050.1"/>
    </source>
</evidence>